<evidence type="ECO:0000313" key="8">
    <source>
        <dbReference type="EMBL" id="TCT41122.1"/>
    </source>
</evidence>
<keyword evidence="9" id="KW-1185">Reference proteome</keyword>
<name>A0A4V2V4S3_9HYPH</name>
<evidence type="ECO:0000259" key="7">
    <source>
        <dbReference type="Pfam" id="PF00248"/>
    </source>
</evidence>
<feature type="domain" description="NADP-dependent oxidoreductase" evidence="7">
    <location>
        <begin position="13"/>
        <end position="258"/>
    </location>
</feature>
<dbReference type="Proteomes" id="UP000295097">
    <property type="component" value="Unassembled WGS sequence"/>
</dbReference>
<feature type="site" description="Lowers pKa of active site Tyr" evidence="6">
    <location>
        <position position="71"/>
    </location>
</feature>
<comment type="caution">
    <text evidence="8">The sequence shown here is derived from an EMBL/GenBank/DDBJ whole genome shotgun (WGS) entry which is preliminary data.</text>
</comment>
<dbReference type="InterPro" id="IPR036812">
    <property type="entry name" value="NAD(P)_OxRdtase_dom_sf"/>
</dbReference>
<sequence length="273" mass="30002">MAELRTINGIPQMGFGTWKRKGDEGYRTVLAALEAGYRHIDTAQAYENESEVGGALKDSGLPTSDIFVTTKVWIDNYDAGRFRPSVENSLEKLGRDKLDLLLLHWPARDASIPFEDYIGRLAEMYDDGLTERIGVSNFNRDLISKAEDLLGDRPISANQVECHVFFQNRVIADFCEARGIALTAYSPLAQGKVAGDPVLSGIADVHGVSEAEIALAFLIAEGHVVIPTSSNAARIRSNLEAANITLETTELADLRALDRGERLINPSWAPEWD</sequence>
<accession>A0A4V2V4S3</accession>
<dbReference type="InterPro" id="IPR020471">
    <property type="entry name" value="AKR"/>
</dbReference>
<feature type="active site" description="Proton donor" evidence="4">
    <location>
        <position position="46"/>
    </location>
</feature>
<dbReference type="OrthoDB" id="9804790at2"/>
<dbReference type="InterPro" id="IPR018170">
    <property type="entry name" value="Aldo/ket_reductase_CS"/>
</dbReference>
<feature type="binding site" evidence="5">
    <location>
        <position position="104"/>
    </location>
    <ligand>
        <name>substrate</name>
    </ligand>
</feature>
<gene>
    <name evidence="8" type="ORF">EDC90_100798</name>
</gene>
<dbReference type="PROSITE" id="PS00798">
    <property type="entry name" value="ALDOKETO_REDUCTASE_1"/>
    <property type="match status" value="1"/>
</dbReference>
<evidence type="ECO:0000256" key="5">
    <source>
        <dbReference type="PIRSR" id="PIRSR000097-2"/>
    </source>
</evidence>
<evidence type="ECO:0000256" key="1">
    <source>
        <dbReference type="ARBA" id="ARBA00007905"/>
    </source>
</evidence>
<evidence type="ECO:0000313" key="9">
    <source>
        <dbReference type="Proteomes" id="UP000295097"/>
    </source>
</evidence>
<evidence type="ECO:0000256" key="4">
    <source>
        <dbReference type="PIRSR" id="PIRSR000097-1"/>
    </source>
</evidence>
<protein>
    <submittedName>
        <fullName evidence="8">2,5-diketo-D-gluconate reductase B</fullName>
    </submittedName>
</protein>
<dbReference type="SUPFAM" id="SSF51430">
    <property type="entry name" value="NAD(P)-linked oxidoreductase"/>
    <property type="match status" value="1"/>
</dbReference>
<dbReference type="PROSITE" id="PS00062">
    <property type="entry name" value="ALDOKETO_REDUCTASE_2"/>
    <property type="match status" value="1"/>
</dbReference>
<dbReference type="PANTHER" id="PTHR43827">
    <property type="entry name" value="2,5-DIKETO-D-GLUCONIC ACID REDUCTASE"/>
    <property type="match status" value="1"/>
</dbReference>
<dbReference type="EMBL" id="SMAR01000007">
    <property type="protein sequence ID" value="TCT41122.1"/>
    <property type="molecule type" value="Genomic_DNA"/>
</dbReference>
<dbReference type="PRINTS" id="PR00069">
    <property type="entry name" value="ALDKETRDTASE"/>
</dbReference>
<dbReference type="PANTHER" id="PTHR43827:SF3">
    <property type="entry name" value="NADP-DEPENDENT OXIDOREDUCTASE DOMAIN-CONTAINING PROTEIN"/>
    <property type="match status" value="1"/>
</dbReference>
<reference evidence="8 9" key="1">
    <citation type="submission" date="2019-03" db="EMBL/GenBank/DDBJ databases">
        <title>Freshwater and sediment microbial communities from various areas in North America, analyzing microbe dynamics in response to fracking.</title>
        <authorList>
            <person name="Lamendella R."/>
        </authorList>
    </citation>
    <scope>NUCLEOTIDE SEQUENCE [LARGE SCALE GENOMIC DNA]</scope>
    <source>
        <strain evidence="8 9">175.2</strain>
    </source>
</reference>
<keyword evidence="3" id="KW-0560">Oxidoreductase</keyword>
<proteinExistence type="inferred from homology"/>
<evidence type="ECO:0000256" key="6">
    <source>
        <dbReference type="PIRSR" id="PIRSR000097-3"/>
    </source>
</evidence>
<dbReference type="GO" id="GO:1990002">
    <property type="term" value="F:methylglyoxal reductase (NADPH) (acetol producing) activity"/>
    <property type="evidence" value="ECO:0007669"/>
    <property type="project" value="TreeGrafter"/>
</dbReference>
<dbReference type="GO" id="GO:0051596">
    <property type="term" value="P:methylglyoxal catabolic process"/>
    <property type="evidence" value="ECO:0007669"/>
    <property type="project" value="TreeGrafter"/>
</dbReference>
<keyword evidence="2" id="KW-0521">NADP</keyword>
<evidence type="ECO:0000256" key="2">
    <source>
        <dbReference type="ARBA" id="ARBA00022857"/>
    </source>
</evidence>
<dbReference type="InterPro" id="IPR023210">
    <property type="entry name" value="NADP_OxRdtase_dom"/>
</dbReference>
<dbReference type="Gene3D" id="3.20.20.100">
    <property type="entry name" value="NADP-dependent oxidoreductase domain"/>
    <property type="match status" value="1"/>
</dbReference>
<dbReference type="RefSeq" id="WP_132309860.1">
    <property type="nucleotide sequence ID" value="NZ_SMAR01000007.1"/>
</dbReference>
<comment type="similarity">
    <text evidence="1">Belongs to the aldo/keto reductase family.</text>
</comment>
<dbReference type="PIRSF" id="PIRSF000097">
    <property type="entry name" value="AKR"/>
    <property type="match status" value="1"/>
</dbReference>
<evidence type="ECO:0000256" key="3">
    <source>
        <dbReference type="ARBA" id="ARBA00023002"/>
    </source>
</evidence>
<dbReference type="AlphaFoldDB" id="A0A4V2V4S3"/>
<dbReference type="Pfam" id="PF00248">
    <property type="entry name" value="Aldo_ket_red"/>
    <property type="match status" value="1"/>
</dbReference>
<organism evidence="8 9">
    <name type="scientific">Martelella mediterranea</name>
    <dbReference type="NCBI Taxonomy" id="293089"/>
    <lineage>
        <taxon>Bacteria</taxon>
        <taxon>Pseudomonadati</taxon>
        <taxon>Pseudomonadota</taxon>
        <taxon>Alphaproteobacteria</taxon>
        <taxon>Hyphomicrobiales</taxon>
        <taxon>Aurantimonadaceae</taxon>
        <taxon>Martelella</taxon>
    </lineage>
</organism>